<evidence type="ECO:0000256" key="1">
    <source>
        <dbReference type="SAM" id="SignalP"/>
    </source>
</evidence>
<evidence type="ECO:0000313" key="3">
    <source>
        <dbReference type="Proteomes" id="UP001556367"/>
    </source>
</evidence>
<gene>
    <name evidence="2" type="ORF">HGRIS_004222</name>
</gene>
<keyword evidence="1" id="KW-0732">Signal</keyword>
<accession>A0ABR3JHY4</accession>
<feature type="signal peptide" evidence="1">
    <location>
        <begin position="1"/>
        <end position="17"/>
    </location>
</feature>
<evidence type="ECO:0000313" key="2">
    <source>
        <dbReference type="EMBL" id="KAL0955339.1"/>
    </source>
</evidence>
<organism evidence="2 3">
    <name type="scientific">Hohenbuehelia grisea</name>
    <dbReference type="NCBI Taxonomy" id="104357"/>
    <lineage>
        <taxon>Eukaryota</taxon>
        <taxon>Fungi</taxon>
        <taxon>Dikarya</taxon>
        <taxon>Basidiomycota</taxon>
        <taxon>Agaricomycotina</taxon>
        <taxon>Agaricomycetes</taxon>
        <taxon>Agaricomycetidae</taxon>
        <taxon>Agaricales</taxon>
        <taxon>Pleurotineae</taxon>
        <taxon>Pleurotaceae</taxon>
        <taxon>Hohenbuehelia</taxon>
    </lineage>
</organism>
<name>A0ABR3JHY4_9AGAR</name>
<dbReference type="EMBL" id="JASNQZ010000007">
    <property type="protein sequence ID" value="KAL0955339.1"/>
    <property type="molecule type" value="Genomic_DNA"/>
</dbReference>
<dbReference type="Proteomes" id="UP001556367">
    <property type="component" value="Unassembled WGS sequence"/>
</dbReference>
<protein>
    <submittedName>
        <fullName evidence="2">Uncharacterized protein</fullName>
    </submittedName>
</protein>
<proteinExistence type="predicted"/>
<sequence length="146" mass="15536">MHLTTLTIFTFVMVTVAIPHRRQTTEQSVQLIFHGGPVQYSWGLLANGTLQSTGNDLIVDTIDAPNYNALQNCQFITDNDKTLVGAFSSTGVPQITVGPPQPIRAVSCQGVCIPTFGDCFRDGQSLGTCCAGFCAANKCRSFSGSG</sequence>
<feature type="chain" id="PRO_5047522700" evidence="1">
    <location>
        <begin position="18"/>
        <end position="146"/>
    </location>
</feature>
<keyword evidence="3" id="KW-1185">Reference proteome</keyword>
<comment type="caution">
    <text evidence="2">The sequence shown here is derived from an EMBL/GenBank/DDBJ whole genome shotgun (WGS) entry which is preliminary data.</text>
</comment>
<reference evidence="3" key="1">
    <citation type="submission" date="2024-06" db="EMBL/GenBank/DDBJ databases">
        <title>Multi-omics analyses provide insights into the biosynthesis of the anticancer antibiotic pleurotin in Hohenbuehelia grisea.</title>
        <authorList>
            <person name="Weaver J.A."/>
            <person name="Alberti F."/>
        </authorList>
    </citation>
    <scope>NUCLEOTIDE SEQUENCE [LARGE SCALE GENOMIC DNA]</scope>
    <source>
        <strain evidence="3">T-177</strain>
    </source>
</reference>